<keyword evidence="3" id="KW-0812">Transmembrane</keyword>
<organism evidence="8 10">
    <name type="scientific">Dracunculus medinensis</name>
    <name type="common">Guinea worm</name>
    <dbReference type="NCBI Taxonomy" id="318479"/>
    <lineage>
        <taxon>Eukaryota</taxon>
        <taxon>Metazoa</taxon>
        <taxon>Ecdysozoa</taxon>
        <taxon>Nematoda</taxon>
        <taxon>Chromadorea</taxon>
        <taxon>Rhabditida</taxon>
        <taxon>Spirurina</taxon>
        <taxon>Dracunculoidea</taxon>
        <taxon>Dracunculidae</taxon>
        <taxon>Dracunculus</taxon>
    </lineage>
</organism>
<dbReference type="Pfam" id="PF00249">
    <property type="entry name" value="Myb_DNA-binding"/>
    <property type="match status" value="1"/>
</dbReference>
<dbReference type="GO" id="GO:0005634">
    <property type="term" value="C:nucleus"/>
    <property type="evidence" value="ECO:0007669"/>
    <property type="project" value="UniProtKB-SubCell"/>
</dbReference>
<dbReference type="Gene3D" id="1.10.287.110">
    <property type="entry name" value="DnaJ domain"/>
    <property type="match status" value="1"/>
</dbReference>
<evidence type="ECO:0000313" key="7">
    <source>
        <dbReference type="EMBL" id="VDN51858.1"/>
    </source>
</evidence>
<feature type="domain" description="J" evidence="4">
    <location>
        <begin position="91"/>
        <end position="165"/>
    </location>
</feature>
<dbReference type="InterPro" id="IPR017884">
    <property type="entry name" value="SANT_dom"/>
</dbReference>
<dbReference type="InterPro" id="IPR044634">
    <property type="entry name" value="Zuotin/DnaJC2"/>
</dbReference>
<feature type="domain" description="Myb-like" evidence="5">
    <location>
        <begin position="498"/>
        <end position="551"/>
    </location>
</feature>
<dbReference type="AlphaFoldDB" id="A0A0N4UIW3"/>
<proteinExistence type="predicted"/>
<dbReference type="InterPro" id="IPR036869">
    <property type="entry name" value="J_dom_sf"/>
</dbReference>
<dbReference type="PANTHER" id="PTHR43999:SF1">
    <property type="entry name" value="DNAJ HOMOLOG SUBFAMILY C MEMBER 2"/>
    <property type="match status" value="1"/>
</dbReference>
<dbReference type="EMBL" id="UYYG01000033">
    <property type="protein sequence ID" value="VDN51858.1"/>
    <property type="molecule type" value="Genomic_DNA"/>
</dbReference>
<dbReference type="Pfam" id="PF21884">
    <property type="entry name" value="ZUO1-like_ZHD"/>
    <property type="match status" value="1"/>
</dbReference>
<dbReference type="Proteomes" id="UP000274756">
    <property type="component" value="Unassembled WGS sequence"/>
</dbReference>
<dbReference type="Proteomes" id="UP000038040">
    <property type="component" value="Unplaced"/>
</dbReference>
<evidence type="ECO:0000259" key="6">
    <source>
        <dbReference type="PROSITE" id="PS51293"/>
    </source>
</evidence>
<reference evidence="7 9" key="2">
    <citation type="submission" date="2018-11" db="EMBL/GenBank/DDBJ databases">
        <authorList>
            <consortium name="Pathogen Informatics"/>
        </authorList>
    </citation>
    <scope>NUCLEOTIDE SEQUENCE [LARGE SCALE GENOMIC DNA]</scope>
</reference>
<evidence type="ECO:0000259" key="5">
    <source>
        <dbReference type="PROSITE" id="PS50090"/>
    </source>
</evidence>
<dbReference type="InterPro" id="IPR054076">
    <property type="entry name" value="ZUO1-like_ZHD"/>
</dbReference>
<dbReference type="InterPro" id="IPR001623">
    <property type="entry name" value="DnaJ_domain"/>
</dbReference>
<dbReference type="STRING" id="318479.A0A0N4UIW3"/>
<reference evidence="10" key="1">
    <citation type="submission" date="2017-02" db="UniProtKB">
        <authorList>
            <consortium name="WormBaseParasite"/>
        </authorList>
    </citation>
    <scope>IDENTIFICATION</scope>
</reference>
<dbReference type="CDD" id="cd06257">
    <property type="entry name" value="DnaJ"/>
    <property type="match status" value="1"/>
</dbReference>
<dbReference type="GO" id="GO:0006450">
    <property type="term" value="P:regulation of translational fidelity"/>
    <property type="evidence" value="ECO:0007669"/>
    <property type="project" value="InterPro"/>
</dbReference>
<evidence type="ECO:0000256" key="1">
    <source>
        <dbReference type="ARBA" id="ARBA00004123"/>
    </source>
</evidence>
<dbReference type="GO" id="GO:0051083">
    <property type="term" value="P:'de novo' cotranslational protein folding"/>
    <property type="evidence" value="ECO:0007669"/>
    <property type="project" value="InterPro"/>
</dbReference>
<gene>
    <name evidence="7" type="ORF">DME_LOCUS1831</name>
</gene>
<dbReference type="PANTHER" id="PTHR43999">
    <property type="entry name" value="DNAJ HOMOLOG SUBFAMILY C MEMBER 2"/>
    <property type="match status" value="1"/>
</dbReference>
<dbReference type="GO" id="GO:0043022">
    <property type="term" value="F:ribosome binding"/>
    <property type="evidence" value="ECO:0007669"/>
    <property type="project" value="InterPro"/>
</dbReference>
<dbReference type="InterPro" id="IPR009057">
    <property type="entry name" value="Homeodomain-like_sf"/>
</dbReference>
<dbReference type="PROSITE" id="PS51293">
    <property type="entry name" value="SANT"/>
    <property type="match status" value="1"/>
</dbReference>
<feature type="domain" description="SANT" evidence="6">
    <location>
        <begin position="501"/>
        <end position="555"/>
    </location>
</feature>
<feature type="transmembrane region" description="Helical" evidence="3">
    <location>
        <begin position="372"/>
        <end position="392"/>
    </location>
</feature>
<dbReference type="PROSITE" id="PS50090">
    <property type="entry name" value="MYB_LIKE"/>
    <property type="match status" value="1"/>
</dbReference>
<evidence type="ECO:0000313" key="8">
    <source>
        <dbReference type="Proteomes" id="UP000038040"/>
    </source>
</evidence>
<feature type="coiled-coil region" evidence="2">
    <location>
        <begin position="296"/>
        <end position="356"/>
    </location>
</feature>
<evidence type="ECO:0000313" key="9">
    <source>
        <dbReference type="Proteomes" id="UP000274756"/>
    </source>
</evidence>
<dbReference type="SMART" id="SM00271">
    <property type="entry name" value="DnaJ"/>
    <property type="match status" value="1"/>
</dbReference>
<dbReference type="SUPFAM" id="SSF46689">
    <property type="entry name" value="Homeodomain-like"/>
    <property type="match status" value="1"/>
</dbReference>
<protein>
    <submittedName>
        <fullName evidence="10">DnaJ homolog subfamily C member 2</fullName>
    </submittedName>
</protein>
<keyword evidence="3" id="KW-1133">Transmembrane helix</keyword>
<dbReference type="Gene3D" id="1.10.10.60">
    <property type="entry name" value="Homeodomain-like"/>
    <property type="match status" value="2"/>
</dbReference>
<keyword evidence="9" id="KW-1185">Reference proteome</keyword>
<evidence type="ECO:0000256" key="2">
    <source>
        <dbReference type="SAM" id="Coils"/>
    </source>
</evidence>
<keyword evidence="3" id="KW-0472">Membrane</keyword>
<evidence type="ECO:0000313" key="10">
    <source>
        <dbReference type="WBParaSite" id="DME_0000756401-mRNA-1"/>
    </source>
</evidence>
<name>A0A0N4UIW3_DRAME</name>
<dbReference type="InterPro" id="IPR001005">
    <property type="entry name" value="SANT/Myb"/>
</dbReference>
<keyword evidence="2" id="KW-0175">Coiled coil</keyword>
<dbReference type="Pfam" id="PF00226">
    <property type="entry name" value="DnaJ"/>
    <property type="match status" value="1"/>
</dbReference>
<dbReference type="SMART" id="SM00717">
    <property type="entry name" value="SANT"/>
    <property type="match status" value="2"/>
</dbReference>
<evidence type="ECO:0000256" key="3">
    <source>
        <dbReference type="SAM" id="Phobius"/>
    </source>
</evidence>
<sequence>MTVDNLAVAIHGFMQNERRFEEAGIFYELRIIRDLLTLGLDTSPVLKRVKKIVSKKFIDCSDALINIFDPDDAGYFKYLMSLDPKDWKNQDHYKVLGLSKLRWRASEAHIRSAYRLKVLKYHPDKRKSSKHACNFNREDYFICITKAYEQLGVSIQKRRAYDSVDPEFDDSVPDVKTINDSNFFSILVPVFQRNARWSKLQPVPQLGNTNSSREEVEKFYSFWFEWSSWREYSYLDEEDKETGQDRWEKREIEKSNKAKREARRKNELKRIRNLVEMSYKKDPRIATFKESDKKWREEEKKEKHRLKMEKKFEEEKAKLQIQAEKKKKFEEEKKIKERMRKELNDARKALRTFAKVLDLFTSIFPKLFSKSLSLILFISLKILFVTFFYRSLTKQDFRAIEKMVYTNKTSIRTIKGQEEKVTKSTHWTSDEINLVVKASNLFPAGTLNRWSEITAYVNEHRKDKSGEPRTEKEIITQVGTLIHTFILKLPKFSGHTTGPSSFERDWTAEEQKALENALKAYSSSDPGRWDKIASSVGRTKKDCVKRFKYLAERVKAKKAQS</sequence>
<dbReference type="CDD" id="cd00167">
    <property type="entry name" value="SANT"/>
    <property type="match status" value="1"/>
</dbReference>
<comment type="subcellular location">
    <subcellularLocation>
        <location evidence="1">Nucleus</location>
    </subcellularLocation>
</comment>
<dbReference type="SUPFAM" id="SSF46565">
    <property type="entry name" value="Chaperone J-domain"/>
    <property type="match status" value="1"/>
</dbReference>
<dbReference type="WBParaSite" id="DME_0000756401-mRNA-1">
    <property type="protein sequence ID" value="DME_0000756401-mRNA-1"/>
    <property type="gene ID" value="DME_0000756401"/>
</dbReference>
<dbReference type="PROSITE" id="PS50076">
    <property type="entry name" value="DNAJ_2"/>
    <property type="match status" value="1"/>
</dbReference>
<accession>A0A0N4UIW3</accession>
<dbReference type="OrthoDB" id="1690618at2759"/>
<dbReference type="GO" id="GO:0030544">
    <property type="term" value="F:Hsp70 protein binding"/>
    <property type="evidence" value="ECO:0007669"/>
    <property type="project" value="InterPro"/>
</dbReference>
<dbReference type="GO" id="GO:0005829">
    <property type="term" value="C:cytosol"/>
    <property type="evidence" value="ECO:0007669"/>
    <property type="project" value="TreeGrafter"/>
</dbReference>
<evidence type="ECO:0000259" key="4">
    <source>
        <dbReference type="PROSITE" id="PS50076"/>
    </source>
</evidence>